<dbReference type="PANTHER" id="PTHR46289">
    <property type="entry name" value="52 KDA REPRESSOR OF THE INHIBITOR OF THE PROTEIN KINASE-LIKE PROTEIN-RELATED"/>
    <property type="match status" value="1"/>
</dbReference>
<keyword evidence="2" id="KW-1185">Reference proteome</keyword>
<dbReference type="EMBL" id="JAODUP010000266">
    <property type="protein sequence ID" value="KAK2154514.1"/>
    <property type="molecule type" value="Genomic_DNA"/>
</dbReference>
<dbReference type="Proteomes" id="UP001208570">
    <property type="component" value="Unassembled WGS sequence"/>
</dbReference>
<name>A0AAD9JK45_9ANNE</name>
<sequence>MAFEFIAALHITQGILSYIELISVSLQGNNQDVIKETTEVQEVIRALQEQRDNSDTFHEKIYSCIVSTAESVNVEQGAPRLVAGQRHRANVPATTPAEYYKVNVTISILDEIFPAMNDRFGPEATFTNLFILMQLLCTVGLTTCEWERNITVLRKLEPYMRTTMAQERINGLALMHVHYGLDIDIQWVIDEFARRNPRRMNLINVLAD</sequence>
<evidence type="ECO:0000313" key="1">
    <source>
        <dbReference type="EMBL" id="KAK2154514.1"/>
    </source>
</evidence>
<gene>
    <name evidence="1" type="ORF">LSH36_266g00001</name>
</gene>
<protein>
    <submittedName>
        <fullName evidence="1">Uncharacterized protein</fullName>
    </submittedName>
</protein>
<proteinExistence type="predicted"/>
<dbReference type="InterPro" id="IPR052958">
    <property type="entry name" value="IFN-induced_PKR_regulator"/>
</dbReference>
<dbReference type="PANTHER" id="PTHR46289:SF14">
    <property type="entry name" value="DUF4371 DOMAIN-CONTAINING PROTEIN"/>
    <property type="match status" value="1"/>
</dbReference>
<reference evidence="1" key="1">
    <citation type="journal article" date="2023" name="Mol. Biol. Evol.">
        <title>Third-Generation Sequencing Reveals the Adaptive Role of the Epigenome in Three Deep-Sea Polychaetes.</title>
        <authorList>
            <person name="Perez M."/>
            <person name="Aroh O."/>
            <person name="Sun Y."/>
            <person name="Lan Y."/>
            <person name="Juniper S.K."/>
            <person name="Young C.R."/>
            <person name="Angers B."/>
            <person name="Qian P.Y."/>
        </authorList>
    </citation>
    <scope>NUCLEOTIDE SEQUENCE</scope>
    <source>
        <strain evidence="1">P08H-3</strain>
    </source>
</reference>
<organism evidence="1 2">
    <name type="scientific">Paralvinella palmiformis</name>
    <dbReference type="NCBI Taxonomy" id="53620"/>
    <lineage>
        <taxon>Eukaryota</taxon>
        <taxon>Metazoa</taxon>
        <taxon>Spiralia</taxon>
        <taxon>Lophotrochozoa</taxon>
        <taxon>Annelida</taxon>
        <taxon>Polychaeta</taxon>
        <taxon>Sedentaria</taxon>
        <taxon>Canalipalpata</taxon>
        <taxon>Terebellida</taxon>
        <taxon>Terebelliformia</taxon>
        <taxon>Alvinellidae</taxon>
        <taxon>Paralvinella</taxon>
    </lineage>
</organism>
<evidence type="ECO:0000313" key="2">
    <source>
        <dbReference type="Proteomes" id="UP001208570"/>
    </source>
</evidence>
<dbReference type="AlphaFoldDB" id="A0AAD9JK45"/>
<accession>A0AAD9JK45</accession>
<comment type="caution">
    <text evidence="1">The sequence shown here is derived from an EMBL/GenBank/DDBJ whole genome shotgun (WGS) entry which is preliminary data.</text>
</comment>